<dbReference type="PANTHER" id="PTHR37326">
    <property type="entry name" value="BLL3975 PROTEIN"/>
    <property type="match status" value="1"/>
</dbReference>
<evidence type="ECO:0000259" key="5">
    <source>
        <dbReference type="Pfam" id="PF24827"/>
    </source>
</evidence>
<protein>
    <submittedName>
        <fullName evidence="6">Succinylglutamate desuccinylase/aspartoacylase family protein</fullName>
    </submittedName>
</protein>
<reference evidence="6 7" key="1">
    <citation type="journal article" date="2019" name="Int. J. Syst. Evol. Microbiol.">
        <title>The Global Catalogue of Microorganisms (GCM) 10K type strain sequencing project: providing services to taxonomists for standard genome sequencing and annotation.</title>
        <authorList>
            <consortium name="The Broad Institute Genomics Platform"/>
            <consortium name="The Broad Institute Genome Sequencing Center for Infectious Disease"/>
            <person name="Wu L."/>
            <person name="Ma J."/>
        </authorList>
    </citation>
    <scope>NUCLEOTIDE SEQUENCE [LARGE SCALE GENOMIC DNA]</scope>
    <source>
        <strain evidence="6 7">CGMCC 1.15824</strain>
    </source>
</reference>
<sequence length="271" mass="29314">MTRWEVLVTDILAGTTVVGRENASAGAGLVAAARRPGGEPVRTETETILPGTRHETPLYVVDAPKAGPTVMVTGGIHGDEPNGIEVAREAASWYPDAGRLVVIPEANRVAIENGRRDGVGGDLNRQFPPDRPPETELARGLWTTIERHAPDVFLDLHRSLGIYGVHPRYVGQAIFHSPSARGEELAAYLNEVAIPWYMPFHRFTAATSMMGGPLLFHAVDREFGADAYLFETTAFLLDQEAKNELTRHAVAKVLSLHGLLEAADGRGGVGR</sequence>
<evidence type="ECO:0000256" key="2">
    <source>
        <dbReference type="ARBA" id="ARBA00022723"/>
    </source>
</evidence>
<keyword evidence="7" id="KW-1185">Reference proteome</keyword>
<dbReference type="InterPro" id="IPR053138">
    <property type="entry name" value="N-alpha-Ac-DABA_deacetylase"/>
</dbReference>
<dbReference type="AlphaFoldDB" id="A0ABD5QGZ3"/>
<dbReference type="Proteomes" id="UP001595925">
    <property type="component" value="Unassembled WGS sequence"/>
</dbReference>
<evidence type="ECO:0000313" key="6">
    <source>
        <dbReference type="EMBL" id="MFC4988830.1"/>
    </source>
</evidence>
<name>A0ABD5QGZ3_9EURY</name>
<dbReference type="InterPro" id="IPR055438">
    <property type="entry name" value="AstE_AspA_cat"/>
</dbReference>
<comment type="cofactor">
    <cofactor evidence="1">
        <name>Zn(2+)</name>
        <dbReference type="ChEBI" id="CHEBI:29105"/>
    </cofactor>
</comment>
<dbReference type="EMBL" id="JBHSJG010000036">
    <property type="protein sequence ID" value="MFC4988830.1"/>
    <property type="molecule type" value="Genomic_DNA"/>
</dbReference>
<accession>A0ABD5QGZ3</accession>
<keyword evidence="3" id="KW-0378">Hydrolase</keyword>
<evidence type="ECO:0000256" key="1">
    <source>
        <dbReference type="ARBA" id="ARBA00001947"/>
    </source>
</evidence>
<proteinExistence type="predicted"/>
<keyword evidence="4" id="KW-0862">Zinc</keyword>
<dbReference type="PANTHER" id="PTHR37326:SF1">
    <property type="entry name" value="BLL3975 PROTEIN"/>
    <property type="match status" value="1"/>
</dbReference>
<evidence type="ECO:0000256" key="3">
    <source>
        <dbReference type="ARBA" id="ARBA00022801"/>
    </source>
</evidence>
<dbReference type="GO" id="GO:0016787">
    <property type="term" value="F:hydrolase activity"/>
    <property type="evidence" value="ECO:0007669"/>
    <property type="project" value="UniProtKB-KW"/>
</dbReference>
<dbReference type="RefSeq" id="WP_224827532.1">
    <property type="nucleotide sequence ID" value="NZ_JAIVEF010000001.1"/>
</dbReference>
<comment type="caution">
    <text evidence="6">The sequence shown here is derived from an EMBL/GenBank/DDBJ whole genome shotgun (WGS) entry which is preliminary data.</text>
</comment>
<dbReference type="GO" id="GO:0046872">
    <property type="term" value="F:metal ion binding"/>
    <property type="evidence" value="ECO:0007669"/>
    <property type="project" value="UniProtKB-KW"/>
</dbReference>
<evidence type="ECO:0000256" key="4">
    <source>
        <dbReference type="ARBA" id="ARBA00022833"/>
    </source>
</evidence>
<organism evidence="6 7">
    <name type="scientific">Saliphagus infecundisoli</name>
    <dbReference type="NCBI Taxonomy" id="1849069"/>
    <lineage>
        <taxon>Archaea</taxon>
        <taxon>Methanobacteriati</taxon>
        <taxon>Methanobacteriota</taxon>
        <taxon>Stenosarchaea group</taxon>
        <taxon>Halobacteria</taxon>
        <taxon>Halobacteriales</taxon>
        <taxon>Natrialbaceae</taxon>
        <taxon>Saliphagus</taxon>
    </lineage>
</organism>
<feature type="domain" description="Succinylglutamate desuccinylase/Aspartoacylase catalytic" evidence="5">
    <location>
        <begin position="66"/>
        <end position="210"/>
    </location>
</feature>
<dbReference type="Pfam" id="PF24827">
    <property type="entry name" value="AstE_AspA_cat"/>
    <property type="match status" value="1"/>
</dbReference>
<dbReference type="SUPFAM" id="SSF53187">
    <property type="entry name" value="Zn-dependent exopeptidases"/>
    <property type="match status" value="1"/>
</dbReference>
<evidence type="ECO:0000313" key="7">
    <source>
        <dbReference type="Proteomes" id="UP001595925"/>
    </source>
</evidence>
<dbReference type="Gene3D" id="3.40.630.10">
    <property type="entry name" value="Zn peptidases"/>
    <property type="match status" value="1"/>
</dbReference>
<keyword evidence="2" id="KW-0479">Metal-binding</keyword>
<gene>
    <name evidence="6" type="ORF">ACFPFO_13860</name>
</gene>